<dbReference type="AlphaFoldDB" id="N2BAA1"/>
<proteinExistence type="predicted"/>
<reference evidence="1 2" key="1">
    <citation type="journal article" date="2014" name="Genome Announc.">
        <title>Draft genome sequences of the altered schaedler flora, a defined bacterial community from gnotobiotic mice.</title>
        <authorList>
            <person name="Wannemuehler M.J."/>
            <person name="Overstreet A.M."/>
            <person name="Ward D.V."/>
            <person name="Phillips G.J."/>
        </authorList>
    </citation>
    <scope>NUCLEOTIDE SEQUENCE [LARGE SCALE GENOMIC DNA]</scope>
    <source>
        <strain evidence="1 2">ASF492</strain>
    </source>
</reference>
<name>N2BAA1_9FIRM</name>
<dbReference type="Proteomes" id="UP000012589">
    <property type="component" value="Unassembled WGS sequence"/>
</dbReference>
<sequence length="61" mass="7189">MDISTLTPDKQVKLQYWLNMIRQCRSSGLTNYCIVSLISVKTPLNRVSAARRLNEARRWHR</sequence>
<accession>N2BAA1</accession>
<protein>
    <submittedName>
        <fullName evidence="1">Uncharacterized protein</fullName>
    </submittedName>
</protein>
<keyword evidence="2" id="KW-1185">Reference proteome</keyword>
<organism evidence="1 2">
    <name type="scientific">Eubacterium plexicaudatum ASF492</name>
    <dbReference type="NCBI Taxonomy" id="1235802"/>
    <lineage>
        <taxon>Bacteria</taxon>
        <taxon>Bacillati</taxon>
        <taxon>Bacillota</taxon>
        <taxon>Clostridia</taxon>
        <taxon>Eubacteriales</taxon>
        <taxon>Eubacteriaceae</taxon>
        <taxon>Eubacterium</taxon>
    </lineage>
</organism>
<evidence type="ECO:0000313" key="1">
    <source>
        <dbReference type="EMBL" id="EMZ35305.1"/>
    </source>
</evidence>
<dbReference type="HOGENOM" id="CLU_2915631_0_0_9"/>
<gene>
    <name evidence="1" type="ORF">C823_01025</name>
</gene>
<dbReference type="EMBL" id="AQFT01000030">
    <property type="protein sequence ID" value="EMZ35305.1"/>
    <property type="molecule type" value="Genomic_DNA"/>
</dbReference>
<comment type="caution">
    <text evidence="1">The sequence shown here is derived from an EMBL/GenBank/DDBJ whole genome shotgun (WGS) entry which is preliminary data.</text>
</comment>
<evidence type="ECO:0000313" key="2">
    <source>
        <dbReference type="Proteomes" id="UP000012589"/>
    </source>
</evidence>